<dbReference type="PANTHER" id="PTHR43540">
    <property type="entry name" value="PEROXYUREIDOACRYLATE/UREIDOACRYLATE AMIDOHYDROLASE-RELATED"/>
    <property type="match status" value="1"/>
</dbReference>
<dbReference type="Proteomes" id="UP001139035">
    <property type="component" value="Unassembled WGS sequence"/>
</dbReference>
<comment type="caution">
    <text evidence="3">The sequence shown here is derived from an EMBL/GenBank/DDBJ whole genome shotgun (WGS) entry which is preliminary data.</text>
</comment>
<dbReference type="CDD" id="cd00431">
    <property type="entry name" value="cysteine_hydrolases"/>
    <property type="match status" value="1"/>
</dbReference>
<dbReference type="GO" id="GO:0016787">
    <property type="term" value="F:hydrolase activity"/>
    <property type="evidence" value="ECO:0007669"/>
    <property type="project" value="UniProtKB-KW"/>
</dbReference>
<organism evidence="3 4">
    <name type="scientific">Jiella avicenniae</name>
    <dbReference type="NCBI Taxonomy" id="2907202"/>
    <lineage>
        <taxon>Bacteria</taxon>
        <taxon>Pseudomonadati</taxon>
        <taxon>Pseudomonadota</taxon>
        <taxon>Alphaproteobacteria</taxon>
        <taxon>Hyphomicrobiales</taxon>
        <taxon>Aurantimonadaceae</taxon>
        <taxon>Jiella</taxon>
    </lineage>
</organism>
<dbReference type="Gene3D" id="3.40.50.850">
    <property type="entry name" value="Isochorismatase-like"/>
    <property type="match status" value="1"/>
</dbReference>
<evidence type="ECO:0000313" key="4">
    <source>
        <dbReference type="Proteomes" id="UP001139035"/>
    </source>
</evidence>
<accession>A0A9X1NX03</accession>
<keyword evidence="1 3" id="KW-0378">Hydrolase</keyword>
<protein>
    <submittedName>
        <fullName evidence="3">Cysteine hydrolase</fullName>
    </submittedName>
</protein>
<name>A0A9X1NX03_9HYPH</name>
<gene>
    <name evidence="3" type="ORF">LZD57_03915</name>
</gene>
<dbReference type="RefSeq" id="WP_233717803.1">
    <property type="nucleotide sequence ID" value="NZ_JAJUWU010000003.1"/>
</dbReference>
<dbReference type="SUPFAM" id="SSF52499">
    <property type="entry name" value="Isochorismatase-like hydrolases"/>
    <property type="match status" value="1"/>
</dbReference>
<proteinExistence type="predicted"/>
<evidence type="ECO:0000313" key="3">
    <source>
        <dbReference type="EMBL" id="MCE7027127.1"/>
    </source>
</evidence>
<dbReference type="InterPro" id="IPR000868">
    <property type="entry name" value="Isochorismatase-like_dom"/>
</dbReference>
<keyword evidence="4" id="KW-1185">Reference proteome</keyword>
<evidence type="ECO:0000256" key="1">
    <source>
        <dbReference type="ARBA" id="ARBA00022801"/>
    </source>
</evidence>
<dbReference type="EMBL" id="JAJUWU010000003">
    <property type="protein sequence ID" value="MCE7027127.1"/>
    <property type="molecule type" value="Genomic_DNA"/>
</dbReference>
<evidence type="ECO:0000259" key="2">
    <source>
        <dbReference type="Pfam" id="PF00857"/>
    </source>
</evidence>
<dbReference type="Pfam" id="PF00857">
    <property type="entry name" value="Isochorismatase"/>
    <property type="match status" value="1"/>
</dbReference>
<reference evidence="3" key="1">
    <citation type="submission" date="2022-01" db="EMBL/GenBank/DDBJ databases">
        <title>Jiella avicenniae sp. nov., a novel endophytic bacterium isolated from bark of Avicennia marina.</title>
        <authorList>
            <person name="Tuo L."/>
        </authorList>
    </citation>
    <scope>NUCLEOTIDE SEQUENCE</scope>
    <source>
        <strain evidence="3">CBK1P-4</strain>
    </source>
</reference>
<dbReference type="InterPro" id="IPR036380">
    <property type="entry name" value="Isochorismatase-like_sf"/>
</dbReference>
<dbReference type="AlphaFoldDB" id="A0A9X1NX03"/>
<feature type="domain" description="Isochorismatase-like" evidence="2">
    <location>
        <begin position="55"/>
        <end position="227"/>
    </location>
</feature>
<dbReference type="InterPro" id="IPR050272">
    <property type="entry name" value="Isochorismatase-like_hydrls"/>
</dbReference>
<sequence>MSGKNPTGGYTIGHLPGQRWTIGAEMVGTVRPQPSSRPVRIPARPLDVEIDVARTALLVVDMQNDFLHPDGWFAGRGVDVSPLAAVMPAVRDLSATCRAANFPVVWVNWGVGYGADGLPANVLFRGKRKADAVGYGEPGALREGSWGAAVADDLLPEASDLVVPKQRFSGFYETRLDSVLRNLGVTTLLFAGVNVDRCVFETLTDAGARGYDCLLVEDACATVSPPEIGRAITWLVAELHGFVVRLDQLAEGLAPTP</sequence>
<dbReference type="PANTHER" id="PTHR43540:SF9">
    <property type="entry name" value="FAMILY HYDROLASE, PUTATIVE (AFU_ORTHOLOGUE AFUA_2G08700)-RELATED"/>
    <property type="match status" value="1"/>
</dbReference>